<proteinExistence type="predicted"/>
<evidence type="ECO:0000313" key="1">
    <source>
        <dbReference type="EMBL" id="JAH04476.1"/>
    </source>
</evidence>
<dbReference type="EMBL" id="GBXM01104101">
    <property type="protein sequence ID" value="JAH04476.1"/>
    <property type="molecule type" value="Transcribed_RNA"/>
</dbReference>
<name>A0A0E9PIP1_ANGAN</name>
<sequence>MVQKCYEIHNSNADNGYPLHPTVGLDLHKIVTYIHNELHRRTPILKHTCAYKHSLWKYLTLRAHIQKDNH</sequence>
<organism evidence="1">
    <name type="scientific">Anguilla anguilla</name>
    <name type="common">European freshwater eel</name>
    <name type="synonym">Muraena anguilla</name>
    <dbReference type="NCBI Taxonomy" id="7936"/>
    <lineage>
        <taxon>Eukaryota</taxon>
        <taxon>Metazoa</taxon>
        <taxon>Chordata</taxon>
        <taxon>Craniata</taxon>
        <taxon>Vertebrata</taxon>
        <taxon>Euteleostomi</taxon>
        <taxon>Actinopterygii</taxon>
        <taxon>Neopterygii</taxon>
        <taxon>Teleostei</taxon>
        <taxon>Anguilliformes</taxon>
        <taxon>Anguillidae</taxon>
        <taxon>Anguilla</taxon>
    </lineage>
</organism>
<reference evidence="1" key="2">
    <citation type="journal article" date="2015" name="Fish Shellfish Immunol.">
        <title>Early steps in the European eel (Anguilla anguilla)-Vibrio vulnificus interaction in the gills: Role of the RtxA13 toxin.</title>
        <authorList>
            <person name="Callol A."/>
            <person name="Pajuelo D."/>
            <person name="Ebbesson L."/>
            <person name="Teles M."/>
            <person name="MacKenzie S."/>
            <person name="Amaro C."/>
        </authorList>
    </citation>
    <scope>NUCLEOTIDE SEQUENCE</scope>
</reference>
<protein>
    <submittedName>
        <fullName evidence="1">Uncharacterized protein</fullName>
    </submittedName>
</protein>
<dbReference type="AlphaFoldDB" id="A0A0E9PIP1"/>
<reference evidence="1" key="1">
    <citation type="submission" date="2014-11" db="EMBL/GenBank/DDBJ databases">
        <authorList>
            <person name="Amaro Gonzalez C."/>
        </authorList>
    </citation>
    <scope>NUCLEOTIDE SEQUENCE</scope>
</reference>
<accession>A0A0E9PIP1</accession>